<dbReference type="Proteomes" id="UP000601435">
    <property type="component" value="Unassembled WGS sequence"/>
</dbReference>
<feature type="region of interest" description="Disordered" evidence="1">
    <location>
        <begin position="1"/>
        <end position="47"/>
    </location>
</feature>
<evidence type="ECO:0000256" key="1">
    <source>
        <dbReference type="SAM" id="MobiDB-lite"/>
    </source>
</evidence>
<organism evidence="2 3">
    <name type="scientific">Symbiodinium necroappetens</name>
    <dbReference type="NCBI Taxonomy" id="1628268"/>
    <lineage>
        <taxon>Eukaryota</taxon>
        <taxon>Sar</taxon>
        <taxon>Alveolata</taxon>
        <taxon>Dinophyceae</taxon>
        <taxon>Suessiales</taxon>
        <taxon>Symbiodiniaceae</taxon>
        <taxon>Symbiodinium</taxon>
    </lineage>
</organism>
<reference evidence="2" key="1">
    <citation type="submission" date="2021-02" db="EMBL/GenBank/DDBJ databases">
        <authorList>
            <person name="Dougan E. K."/>
            <person name="Rhodes N."/>
            <person name="Thang M."/>
            <person name="Chan C."/>
        </authorList>
    </citation>
    <scope>NUCLEOTIDE SEQUENCE</scope>
</reference>
<sequence length="605" mass="67277">MARLLNKQLHDHVTKEKRHDHRKTAGPTDAPAADQGDVPSQGAEGVTAVQAKTDEAHQRKAAYDKLLASKRLAPCGGPTIPLVEGQDVPEFAVKLAGLIILSLAMPFGWVGSPGEFVAWSAAAKAHHGSFRPMEPRFNDVVPFESKWLLDDGVVVEPMVGNRVLDSLAVLDETMQLVWGPEGVNVEKMAEEGEPSTTQLLWGLHMNFDLQEVEASGPEEEDRRWEDFWDALDFIRLQLASPPGLGSRVVTPRWNGLERKAQVFHAERVDQYREGLRGDWGGELVLYVTDNMNVKTGCQSPCPASPEAGWTEVDTSIHWEQFLQDAKRSALVYPTGEDPQGQTARSASGWRGNLCMLKTTQRDPTGRERKRLRQVLRGDSSRLQKLVVDCPRQFDIHWLEKLLVDYFPSIESCRYISSHLGAVTARRRALVFGWKDTTPPPTQLDRYRANPPPSMQMIPLDGIITTGDPWLRHLKGPGVPPKCLVHKTTCPACAFVGPTRDVKGIARAQGLTPAHWRELVDSLGQEEALGSRCLAIGKKIKARLEIVSTLRRSRRVSNWRSGWKPGPPGSATLNAQQENGWNFFLRLLTQLPRPSPHSGLTLGTPW</sequence>
<protein>
    <submittedName>
        <fullName evidence="2">XerD protein</fullName>
    </submittedName>
</protein>
<keyword evidence="3" id="KW-1185">Reference proteome</keyword>
<dbReference type="OrthoDB" id="126027at2759"/>
<dbReference type="EMBL" id="CAJNJA010020959">
    <property type="protein sequence ID" value="CAE7467581.1"/>
    <property type="molecule type" value="Genomic_DNA"/>
</dbReference>
<comment type="caution">
    <text evidence="2">The sequence shown here is derived from an EMBL/GenBank/DDBJ whole genome shotgun (WGS) entry which is preliminary data.</text>
</comment>
<proteinExistence type="predicted"/>
<dbReference type="AlphaFoldDB" id="A0A812SAR8"/>
<name>A0A812SAR8_9DINO</name>
<evidence type="ECO:0000313" key="2">
    <source>
        <dbReference type="EMBL" id="CAE7467581.1"/>
    </source>
</evidence>
<evidence type="ECO:0000313" key="3">
    <source>
        <dbReference type="Proteomes" id="UP000601435"/>
    </source>
</evidence>
<gene>
    <name evidence="2" type="primary">xerD</name>
    <name evidence="2" type="ORF">SNEC2469_LOCUS13144</name>
</gene>
<accession>A0A812SAR8</accession>
<feature type="compositionally biased region" description="Basic residues" evidence="1">
    <location>
        <begin position="15"/>
        <end position="24"/>
    </location>
</feature>